<sequence>MDAKKFGDFIAQARRERKLTQAQLAHRLHVTDKAVSRWERGLGFPDIGTIEPLASILGLSVVELIKSERILDSQISCSDASDLLKEAFALMNEQEKLTLKKMDDQNVVKQQYATPDALRGRISLHDRYSTNKFGWFNWLYAQYNFKPGCRILELGCGDGRFWAEHFDKLPEGAQLTLSDVSSKMLETARQMVGHEKEITYQIIDAQDIPLPDGCVDIVIANMMLYHLPDLSRALMEIRRVLKDDGVFYCATGSENGIDSYIRRALHLPRAEKLKFTLQNGDEILHTVFGQVEKRQYEDSLAITDTSDLVAYARTLPWIAEQPQLSTRLSSQVIYSALEAKKENGVIRIPKEYGTFIARK</sequence>
<dbReference type="CDD" id="cd00093">
    <property type="entry name" value="HTH_XRE"/>
    <property type="match status" value="1"/>
</dbReference>
<dbReference type="AlphaFoldDB" id="A0A9D1H831"/>
<reference evidence="2" key="1">
    <citation type="submission" date="2020-10" db="EMBL/GenBank/DDBJ databases">
        <authorList>
            <person name="Gilroy R."/>
        </authorList>
    </citation>
    <scope>NUCLEOTIDE SEQUENCE</scope>
    <source>
        <strain evidence="2">ChiBcec7-5410</strain>
    </source>
</reference>
<organism evidence="2 3">
    <name type="scientific">Candidatus Faecivivens stercoripullorum</name>
    <dbReference type="NCBI Taxonomy" id="2840805"/>
    <lineage>
        <taxon>Bacteria</taxon>
        <taxon>Bacillati</taxon>
        <taxon>Bacillota</taxon>
        <taxon>Clostridia</taxon>
        <taxon>Eubacteriales</taxon>
        <taxon>Oscillospiraceae</taxon>
        <taxon>Oscillospiraceae incertae sedis</taxon>
        <taxon>Candidatus Faecivivens</taxon>
    </lineage>
</organism>
<keyword evidence="2" id="KW-0808">Transferase</keyword>
<dbReference type="Gene3D" id="3.40.50.150">
    <property type="entry name" value="Vaccinia Virus protein VP39"/>
    <property type="match status" value="1"/>
</dbReference>
<dbReference type="Gene3D" id="1.10.260.40">
    <property type="entry name" value="lambda repressor-like DNA-binding domains"/>
    <property type="match status" value="1"/>
</dbReference>
<dbReference type="Proteomes" id="UP000824160">
    <property type="component" value="Unassembled WGS sequence"/>
</dbReference>
<evidence type="ECO:0000313" key="3">
    <source>
        <dbReference type="Proteomes" id="UP000824160"/>
    </source>
</evidence>
<dbReference type="InterPro" id="IPR013216">
    <property type="entry name" value="Methyltransf_11"/>
</dbReference>
<evidence type="ECO:0000313" key="2">
    <source>
        <dbReference type="EMBL" id="HIT95448.1"/>
    </source>
</evidence>
<dbReference type="InterPro" id="IPR029063">
    <property type="entry name" value="SAM-dependent_MTases_sf"/>
</dbReference>
<comment type="caution">
    <text evidence="2">The sequence shown here is derived from an EMBL/GenBank/DDBJ whole genome shotgun (WGS) entry which is preliminary data.</text>
</comment>
<dbReference type="PANTHER" id="PTHR43591">
    <property type="entry name" value="METHYLTRANSFERASE"/>
    <property type="match status" value="1"/>
</dbReference>
<dbReference type="Pfam" id="PF08241">
    <property type="entry name" value="Methyltransf_11"/>
    <property type="match status" value="1"/>
</dbReference>
<dbReference type="SMART" id="SM00530">
    <property type="entry name" value="HTH_XRE"/>
    <property type="match status" value="1"/>
</dbReference>
<protein>
    <submittedName>
        <fullName evidence="2">Methyltransferase domain-containing protein</fullName>
    </submittedName>
</protein>
<proteinExistence type="predicted"/>
<name>A0A9D1H831_9FIRM</name>
<gene>
    <name evidence="2" type="ORF">IAC43_09695</name>
</gene>
<feature type="domain" description="HTH cro/C1-type" evidence="1">
    <location>
        <begin position="10"/>
        <end position="64"/>
    </location>
</feature>
<dbReference type="GO" id="GO:0032259">
    <property type="term" value="P:methylation"/>
    <property type="evidence" value="ECO:0007669"/>
    <property type="project" value="UniProtKB-KW"/>
</dbReference>
<dbReference type="Pfam" id="PF01381">
    <property type="entry name" value="HTH_3"/>
    <property type="match status" value="1"/>
</dbReference>
<evidence type="ECO:0000259" key="1">
    <source>
        <dbReference type="PROSITE" id="PS50943"/>
    </source>
</evidence>
<accession>A0A9D1H831</accession>
<reference evidence="2" key="2">
    <citation type="journal article" date="2021" name="PeerJ">
        <title>Extensive microbial diversity within the chicken gut microbiome revealed by metagenomics and culture.</title>
        <authorList>
            <person name="Gilroy R."/>
            <person name="Ravi A."/>
            <person name="Getino M."/>
            <person name="Pursley I."/>
            <person name="Horton D.L."/>
            <person name="Alikhan N.F."/>
            <person name="Baker D."/>
            <person name="Gharbi K."/>
            <person name="Hall N."/>
            <person name="Watson M."/>
            <person name="Adriaenssens E.M."/>
            <person name="Foster-Nyarko E."/>
            <person name="Jarju S."/>
            <person name="Secka A."/>
            <person name="Antonio M."/>
            <person name="Oren A."/>
            <person name="Chaudhuri R.R."/>
            <person name="La Ragione R."/>
            <person name="Hildebrand F."/>
            <person name="Pallen M.J."/>
        </authorList>
    </citation>
    <scope>NUCLEOTIDE SEQUENCE</scope>
    <source>
        <strain evidence="2">ChiBcec7-5410</strain>
    </source>
</reference>
<keyword evidence="2" id="KW-0489">Methyltransferase</keyword>
<dbReference type="GO" id="GO:0003677">
    <property type="term" value="F:DNA binding"/>
    <property type="evidence" value="ECO:0007669"/>
    <property type="project" value="InterPro"/>
</dbReference>
<dbReference type="CDD" id="cd02440">
    <property type="entry name" value="AdoMet_MTases"/>
    <property type="match status" value="1"/>
</dbReference>
<dbReference type="PROSITE" id="PS50943">
    <property type="entry name" value="HTH_CROC1"/>
    <property type="match status" value="1"/>
</dbReference>
<dbReference type="InterPro" id="IPR010982">
    <property type="entry name" value="Lambda_DNA-bd_dom_sf"/>
</dbReference>
<dbReference type="SUPFAM" id="SSF53335">
    <property type="entry name" value="S-adenosyl-L-methionine-dependent methyltransferases"/>
    <property type="match status" value="1"/>
</dbReference>
<dbReference type="SUPFAM" id="SSF47413">
    <property type="entry name" value="lambda repressor-like DNA-binding domains"/>
    <property type="match status" value="1"/>
</dbReference>
<dbReference type="GO" id="GO:0008757">
    <property type="term" value="F:S-adenosylmethionine-dependent methyltransferase activity"/>
    <property type="evidence" value="ECO:0007669"/>
    <property type="project" value="InterPro"/>
</dbReference>
<dbReference type="InterPro" id="IPR001387">
    <property type="entry name" value="Cro/C1-type_HTH"/>
</dbReference>
<dbReference type="EMBL" id="DVLW01000266">
    <property type="protein sequence ID" value="HIT95448.1"/>
    <property type="molecule type" value="Genomic_DNA"/>
</dbReference>